<gene>
    <name evidence="2" type="ORF">LTR05_001132</name>
</gene>
<dbReference type="Proteomes" id="UP001309876">
    <property type="component" value="Unassembled WGS sequence"/>
</dbReference>
<evidence type="ECO:0000313" key="2">
    <source>
        <dbReference type="EMBL" id="KAK5090954.1"/>
    </source>
</evidence>
<comment type="caution">
    <text evidence="2">The sequence shown here is derived from an EMBL/GenBank/DDBJ whole genome shotgun (WGS) entry which is preliminary data.</text>
</comment>
<name>A0AAN7T5J0_9EURO</name>
<feature type="compositionally biased region" description="Polar residues" evidence="1">
    <location>
        <begin position="10"/>
        <end position="26"/>
    </location>
</feature>
<evidence type="ECO:0000256" key="1">
    <source>
        <dbReference type="SAM" id="MobiDB-lite"/>
    </source>
</evidence>
<organism evidence="2 3">
    <name type="scientific">Lithohypha guttulata</name>
    <dbReference type="NCBI Taxonomy" id="1690604"/>
    <lineage>
        <taxon>Eukaryota</taxon>
        <taxon>Fungi</taxon>
        <taxon>Dikarya</taxon>
        <taxon>Ascomycota</taxon>
        <taxon>Pezizomycotina</taxon>
        <taxon>Eurotiomycetes</taxon>
        <taxon>Chaetothyriomycetidae</taxon>
        <taxon>Chaetothyriales</taxon>
        <taxon>Trichomeriaceae</taxon>
        <taxon>Lithohypha</taxon>
    </lineage>
</organism>
<sequence>MEMTHPDMGNEQNSDSDVQIAQAKVQQSKRARPRLIIIGRPSTVPEAEQDLHLDIATTFKRPALQRHNALRLKPKPLDIRRANRVEQNSALQDAKSAELNEPLYAVKGLGVPQQQPQRQQQSSIDTDDFKGVKYAACRRGSRGRPDTPIPTANMVTMTSKMRRKKAYSSLISISERQSSSTSNNQASTIVAKTFFSKSDANLLHVQHSSTTAGNNSIPRRHSAPNTSPTKLERKQPKLTPLAAVYPKTLPASTQKYKGKPADIDGAVKAAADSHHVHTLLKHLSGLRILYASSLDQLLHKQKPGRVRNAFSKLANTRNRCEAETFAQEIETLQGHLETLNSWAAQLQRADAILNSVVRRKEPVGYASIESDVQRIIHGVEEFLAATEERRTSNVQHQSQHEQGRNSVAMSILSTWSEELDRE</sequence>
<proteinExistence type="predicted"/>
<feature type="region of interest" description="Disordered" evidence="1">
    <location>
        <begin position="208"/>
        <end position="234"/>
    </location>
</feature>
<evidence type="ECO:0000313" key="3">
    <source>
        <dbReference type="Proteomes" id="UP001309876"/>
    </source>
</evidence>
<feature type="region of interest" description="Disordered" evidence="1">
    <location>
        <begin position="388"/>
        <end position="407"/>
    </location>
</feature>
<feature type="compositionally biased region" description="Polar residues" evidence="1">
    <location>
        <begin position="208"/>
        <end position="229"/>
    </location>
</feature>
<keyword evidence="3" id="KW-1185">Reference proteome</keyword>
<accession>A0AAN7T5J0</accession>
<dbReference type="EMBL" id="JAVRRJ010000001">
    <property type="protein sequence ID" value="KAK5090954.1"/>
    <property type="molecule type" value="Genomic_DNA"/>
</dbReference>
<protein>
    <submittedName>
        <fullName evidence="2">Uncharacterized protein</fullName>
    </submittedName>
</protein>
<feature type="region of interest" description="Disordered" evidence="1">
    <location>
        <begin position="1"/>
        <end position="32"/>
    </location>
</feature>
<dbReference type="AlphaFoldDB" id="A0AAN7T5J0"/>
<feature type="region of interest" description="Disordered" evidence="1">
    <location>
        <begin position="109"/>
        <end position="131"/>
    </location>
</feature>
<feature type="compositionally biased region" description="Low complexity" evidence="1">
    <location>
        <begin position="112"/>
        <end position="121"/>
    </location>
</feature>
<reference evidence="2 3" key="1">
    <citation type="submission" date="2023-08" db="EMBL/GenBank/DDBJ databases">
        <title>Black Yeasts Isolated from many extreme environments.</title>
        <authorList>
            <person name="Coleine C."/>
            <person name="Stajich J.E."/>
            <person name="Selbmann L."/>
        </authorList>
    </citation>
    <scope>NUCLEOTIDE SEQUENCE [LARGE SCALE GENOMIC DNA]</scope>
    <source>
        <strain evidence="2 3">CCFEE 5910</strain>
    </source>
</reference>